<comment type="caution">
    <text evidence="1">The sequence shown here is derived from an EMBL/GenBank/DDBJ whole genome shotgun (WGS) entry which is preliminary data.</text>
</comment>
<dbReference type="AlphaFoldDB" id="A0A0L6U5E7"/>
<dbReference type="VEuPathDB" id="FungiDB:VP01_9917g1"/>
<evidence type="ECO:0000313" key="2">
    <source>
        <dbReference type="Proteomes" id="UP000037035"/>
    </source>
</evidence>
<sequence>QGRAWKELAWHQGAQHPNTIRLVLLLFINWFNPRGNILAGKKQSIGIITLNCMSLSPTMRNKSPWTFLAGITPGPQAPDITTITHLIKPIIDKLHELTNPLYLNTHAYPTGREIELRLLPLIGDLGATHKVAGFASHSENYFCSWCDAHRDNMAKLTLSKPRTGVEV</sequence>
<proteinExistence type="predicted"/>
<dbReference type="Proteomes" id="UP000037035">
    <property type="component" value="Unassembled WGS sequence"/>
</dbReference>
<accession>A0A0L6U5E7</accession>
<feature type="non-terminal residue" evidence="1">
    <location>
        <position position="1"/>
    </location>
</feature>
<organism evidence="1 2">
    <name type="scientific">Puccinia sorghi</name>
    <dbReference type="NCBI Taxonomy" id="27349"/>
    <lineage>
        <taxon>Eukaryota</taxon>
        <taxon>Fungi</taxon>
        <taxon>Dikarya</taxon>
        <taxon>Basidiomycota</taxon>
        <taxon>Pucciniomycotina</taxon>
        <taxon>Pucciniomycetes</taxon>
        <taxon>Pucciniales</taxon>
        <taxon>Pucciniaceae</taxon>
        <taxon>Puccinia</taxon>
    </lineage>
</organism>
<dbReference type="EMBL" id="LAVV01015622">
    <property type="protein sequence ID" value="KNZ43738.1"/>
    <property type="molecule type" value="Genomic_DNA"/>
</dbReference>
<keyword evidence="2" id="KW-1185">Reference proteome</keyword>
<dbReference type="STRING" id="27349.A0A0L6U5E7"/>
<protein>
    <submittedName>
        <fullName evidence="1">Uncharacterized protein</fullName>
    </submittedName>
</protein>
<evidence type="ECO:0000313" key="1">
    <source>
        <dbReference type="EMBL" id="KNZ43738.1"/>
    </source>
</evidence>
<reference evidence="1 2" key="1">
    <citation type="submission" date="2015-08" db="EMBL/GenBank/DDBJ databases">
        <title>Next Generation Sequencing and Analysis of the Genome of Puccinia sorghi L Schw, the Causal Agent of Maize Common Rust.</title>
        <authorList>
            <person name="Rochi L."/>
            <person name="Burguener G."/>
            <person name="Darino M."/>
            <person name="Turjanski A."/>
            <person name="Kreff E."/>
            <person name="Dieguez M.J."/>
            <person name="Sacco F."/>
        </authorList>
    </citation>
    <scope>NUCLEOTIDE SEQUENCE [LARGE SCALE GENOMIC DNA]</scope>
    <source>
        <strain evidence="1 2">RO10H11247</strain>
    </source>
</reference>
<name>A0A0L6U5E7_9BASI</name>
<gene>
    <name evidence="1" type="ORF">VP01_9917g1</name>
</gene>
<dbReference type="OrthoDB" id="3269001at2759"/>